<evidence type="ECO:0000313" key="2">
    <source>
        <dbReference type="Proteomes" id="UP000019373"/>
    </source>
</evidence>
<dbReference type="Proteomes" id="UP000019373">
    <property type="component" value="Unassembled WGS sequence"/>
</dbReference>
<dbReference type="HOGENOM" id="CLU_2183927_0_0_1"/>
<evidence type="ECO:0000313" key="1">
    <source>
        <dbReference type="EMBL" id="ERF71120.1"/>
    </source>
</evidence>
<dbReference type="AlphaFoldDB" id="U1HLH1"/>
<proteinExistence type="predicted"/>
<dbReference type="RefSeq" id="XP_007803227.1">
    <property type="nucleotide sequence ID" value="XM_007805036.1"/>
</dbReference>
<reference evidence="2" key="1">
    <citation type="journal article" date="2014" name="BMC Genomics">
        <title>Genome characteristics reveal the impact of lichenization on lichen-forming fungus Endocarpon pusillum Hedwig (Verrucariales, Ascomycota).</title>
        <authorList>
            <person name="Wang Y.-Y."/>
            <person name="Liu B."/>
            <person name="Zhang X.-Y."/>
            <person name="Zhou Q.-M."/>
            <person name="Zhang T."/>
            <person name="Li H."/>
            <person name="Yu Y.-F."/>
            <person name="Zhang X.-L."/>
            <person name="Hao X.-Y."/>
            <person name="Wang M."/>
            <person name="Wang L."/>
            <person name="Wei J.-C."/>
        </authorList>
    </citation>
    <scope>NUCLEOTIDE SEQUENCE [LARGE SCALE GENOMIC DNA]</scope>
    <source>
        <strain evidence="2">Z07020 / HMAS-L-300199</strain>
    </source>
</reference>
<organism evidence="1 2">
    <name type="scientific">Endocarpon pusillum (strain Z07020 / HMAS-L-300199)</name>
    <name type="common">Lichen-forming fungus</name>
    <dbReference type="NCBI Taxonomy" id="1263415"/>
    <lineage>
        <taxon>Eukaryota</taxon>
        <taxon>Fungi</taxon>
        <taxon>Dikarya</taxon>
        <taxon>Ascomycota</taxon>
        <taxon>Pezizomycotina</taxon>
        <taxon>Eurotiomycetes</taxon>
        <taxon>Chaetothyriomycetidae</taxon>
        <taxon>Verrucariales</taxon>
        <taxon>Verrucariaceae</taxon>
        <taxon>Endocarpon</taxon>
    </lineage>
</organism>
<protein>
    <submittedName>
        <fullName evidence="1">Uncharacterized protein</fullName>
    </submittedName>
</protein>
<dbReference type="GeneID" id="19243976"/>
<dbReference type="EMBL" id="KE721248">
    <property type="protein sequence ID" value="ERF71120.1"/>
    <property type="molecule type" value="Genomic_DNA"/>
</dbReference>
<keyword evidence="2" id="KW-1185">Reference proteome</keyword>
<sequence>MVPGVEAERAVCSTTLEESDDGAACIWICRRLSATLKYCEAAADCLGWFDKRWNLDLAGARMFAHFFIFELAEFWWSRSWLDHLEFGTKITPHNYAGYRVFVQEYTAIP</sequence>
<gene>
    <name evidence="1" type="ORF">EPUS_09143</name>
</gene>
<name>U1HLH1_ENDPU</name>
<accession>U1HLH1</accession>